<dbReference type="InterPro" id="IPR008803">
    <property type="entry name" value="RHD3/Sey1"/>
</dbReference>
<reference evidence="1" key="1">
    <citation type="submission" date="2022-08" db="EMBL/GenBank/DDBJ databases">
        <authorList>
            <person name="Marques A."/>
        </authorList>
    </citation>
    <scope>NUCLEOTIDE SEQUENCE</scope>
    <source>
        <strain evidence="1">RhyPub2mFocal</strain>
        <tissue evidence="1">Leaves</tissue>
    </source>
</reference>
<gene>
    <name evidence="1" type="ORF">LUZ62_014927</name>
</gene>
<dbReference type="GO" id="GO:0003924">
    <property type="term" value="F:GTPase activity"/>
    <property type="evidence" value="ECO:0007669"/>
    <property type="project" value="TreeGrafter"/>
</dbReference>
<sequence length="240" mass="27023">MKVVSRPVQMIEKNGNFNSAELKRLCSEVSGSACNKPCTVVSIIGPQHSARCNNSGMIIMDVEGSDSGDRALEGTSFENKISLFALATSDAMLLNVKVQDFGKYNAGCRPLLNIIFQERAKLTQRKTKVIIVFRDCKRPDKVKENCGTVYSTLKEIWLAVHPDDRNSPKFDDYIEANMDDSTSLDTFKARLNVLLSSISTRADTTKLKLCDIYSVAISNDFCYFLNLRWHYKLHKIVYVT</sequence>
<dbReference type="GO" id="GO:0016320">
    <property type="term" value="P:endoplasmic reticulum membrane fusion"/>
    <property type="evidence" value="ECO:0007669"/>
    <property type="project" value="TreeGrafter"/>
</dbReference>
<evidence type="ECO:0000313" key="1">
    <source>
        <dbReference type="EMBL" id="KAJ4802361.1"/>
    </source>
</evidence>
<dbReference type="Proteomes" id="UP001140206">
    <property type="component" value="Chromosome 1"/>
</dbReference>
<proteinExistence type="predicted"/>
<dbReference type="PANTHER" id="PTHR45923">
    <property type="entry name" value="PROTEIN SEY1"/>
    <property type="match status" value="1"/>
</dbReference>
<dbReference type="PANTHER" id="PTHR45923:SF2">
    <property type="entry name" value="PROTEIN SEY1"/>
    <property type="match status" value="1"/>
</dbReference>
<protein>
    <submittedName>
        <fullName evidence="1">Uncharacterized protein</fullName>
    </submittedName>
</protein>
<comment type="caution">
    <text evidence="1">The sequence shown here is derived from an EMBL/GenBank/DDBJ whole genome shotgun (WGS) entry which is preliminary data.</text>
</comment>
<dbReference type="Pfam" id="PF05879">
    <property type="entry name" value="RHD3_GTPase"/>
    <property type="match status" value="1"/>
</dbReference>
<accession>A0AAV8GG66</accession>
<keyword evidence="2" id="KW-1185">Reference proteome</keyword>
<dbReference type="GO" id="GO:0005783">
    <property type="term" value="C:endoplasmic reticulum"/>
    <property type="evidence" value="ECO:0007669"/>
    <property type="project" value="TreeGrafter"/>
</dbReference>
<dbReference type="AlphaFoldDB" id="A0AAV8GG66"/>
<dbReference type="EMBL" id="JAMFTS010000001">
    <property type="protein sequence ID" value="KAJ4802361.1"/>
    <property type="molecule type" value="Genomic_DNA"/>
</dbReference>
<evidence type="ECO:0000313" key="2">
    <source>
        <dbReference type="Proteomes" id="UP001140206"/>
    </source>
</evidence>
<organism evidence="1 2">
    <name type="scientific">Rhynchospora pubera</name>
    <dbReference type="NCBI Taxonomy" id="906938"/>
    <lineage>
        <taxon>Eukaryota</taxon>
        <taxon>Viridiplantae</taxon>
        <taxon>Streptophyta</taxon>
        <taxon>Embryophyta</taxon>
        <taxon>Tracheophyta</taxon>
        <taxon>Spermatophyta</taxon>
        <taxon>Magnoliopsida</taxon>
        <taxon>Liliopsida</taxon>
        <taxon>Poales</taxon>
        <taxon>Cyperaceae</taxon>
        <taxon>Cyperoideae</taxon>
        <taxon>Rhynchosporeae</taxon>
        <taxon>Rhynchospora</taxon>
    </lineage>
</organism>
<name>A0AAV8GG66_9POAL</name>